<dbReference type="SFLD" id="SFLDG00002">
    <property type="entry name" value="C1.7:_P-type_atpase_like"/>
    <property type="match status" value="1"/>
</dbReference>
<dbReference type="PRINTS" id="PR00121">
    <property type="entry name" value="NAKATPASE"/>
</dbReference>
<accession>L0L1Y7</accession>
<keyword evidence="3" id="KW-0597">Phosphoprotein</keyword>
<dbReference type="InterPro" id="IPR008250">
    <property type="entry name" value="ATPase_P-typ_transduc_dom_A_sf"/>
</dbReference>
<dbReference type="Pfam" id="PF00690">
    <property type="entry name" value="Cation_ATPase_N"/>
    <property type="match status" value="1"/>
</dbReference>
<dbReference type="RefSeq" id="WP_015325588.1">
    <property type="nucleotide sequence ID" value="NC_019977.1"/>
</dbReference>
<reference evidence="13" key="1">
    <citation type="submission" date="2012-02" db="EMBL/GenBank/DDBJ databases">
        <title>Complete sequence of chromosome of Methanomethylovorans hollandica DSM 15978.</title>
        <authorList>
            <person name="Lucas S."/>
            <person name="Copeland A."/>
            <person name="Lapidus A."/>
            <person name="Glavina del Rio T."/>
            <person name="Dalin E."/>
            <person name="Tice H."/>
            <person name="Bruce D."/>
            <person name="Goodwin L."/>
            <person name="Pitluck S."/>
            <person name="Peters L."/>
            <person name="Mikhailova N."/>
            <person name="Held B."/>
            <person name="Kyrpides N."/>
            <person name="Mavromatis K."/>
            <person name="Ivanova N."/>
            <person name="Brettin T."/>
            <person name="Detter J.C."/>
            <person name="Han C."/>
            <person name="Larimer F."/>
            <person name="Land M."/>
            <person name="Hauser L."/>
            <person name="Markowitz V."/>
            <person name="Cheng J.-F."/>
            <person name="Hugenholtz P."/>
            <person name="Woyke T."/>
            <person name="Wu D."/>
            <person name="Spring S."/>
            <person name="Schroeder M."/>
            <person name="Brambilla E."/>
            <person name="Klenk H.-P."/>
            <person name="Eisen J.A."/>
        </authorList>
    </citation>
    <scope>NUCLEOTIDE SEQUENCE [LARGE SCALE GENOMIC DNA]</scope>
    <source>
        <strain evidence="13">DSM 15978 / NBRC 107637 / DMS1</strain>
    </source>
</reference>
<comment type="similarity">
    <text evidence="2">Belongs to the cation transport ATPase (P-type) (TC 3.A.3) family. Type IIIA subfamily.</text>
</comment>
<dbReference type="HOGENOM" id="CLU_002360_3_3_2"/>
<sequence>MNTEEALLELESSPEGLSNEEAKKRLVRYGPNQLEEKNRVTPLKVFVRQLANVIVWVLAAAAIISLMAHEVINFWAIIGIILFVILMGFLQEYRAEKAMEALKKFVQPLTRVHREGTLKEIPSSEVVPGDILMLESGDMIPADALVMEMVGLRIEEAALTGESMPVSKEKNDMIFAGTQIVHGKCSALVVATGMGTKLGEIAGLVQQEEETTPLQQKIAKLARTLAIIALIASLITLVTGVSKGAPVAEMLLIAIALAVAAVPEGLPLTMTITLASGMRHMAKHNAIIRKMLGVETLGSTTVICTDKTGTLTRNEMIVRRIILPGRELDVTGKGYEPIGELLDDKTPVDVENDKGLELLLTAGALCNNAALEESDNEWKGVGDPTEIALIVTAAKAGVWKGKVDNELPRLQEVIFTSERKMMSTLHDTQEHEMAFTKGAPEMVLDRCTRIYGPYGMRDLTEQDREEMLEKNRELAQRTYRVLALAYRPLDIRSEELEKDMIFLGLVAMLDPPREEAKSAIETCHKAGIKVVMITGDNQETAKAIAREIGLSDGTVCLDNITDEKIRNIVADGAITGTELDELDDEEFKSVVEGINIYARARPEQKLRIIKALQDKGQVVAMTGDGVNDAPALRKADIGISMGVKGTDVAREASVMVLQDDNFATIVEAVKMGRGIYANIEKFTTYLVSRNFTEMMLILIAITLLGFNYIPLLALQILFINMFNEVVPAISLGMDPVRDSIMNKKPRDPKEEILGRRNLVLVISIALTMSIISFLVFLIADPFADVQKARTLTFVTIVSMALFVPNAFRSLDEPAIKMGLFSNRLMLGGMLITLLLILSVVYIPLFQMVFELTPLSLEDWVLPIGAAFLTLLIAEGIKLVARGPKEEADIINAQCGSLEITVDK</sequence>
<evidence type="ECO:0000256" key="8">
    <source>
        <dbReference type="ARBA" id="ARBA00022989"/>
    </source>
</evidence>
<dbReference type="PROSITE" id="PS00154">
    <property type="entry name" value="ATPASE_E1_E2"/>
    <property type="match status" value="1"/>
</dbReference>
<feature type="transmembrane region" description="Helical" evidence="10">
    <location>
        <begin position="828"/>
        <end position="847"/>
    </location>
</feature>
<dbReference type="InterPro" id="IPR059000">
    <property type="entry name" value="ATPase_P-type_domA"/>
</dbReference>
<evidence type="ECO:0000256" key="6">
    <source>
        <dbReference type="ARBA" id="ARBA00022840"/>
    </source>
</evidence>
<dbReference type="GO" id="GO:0005524">
    <property type="term" value="F:ATP binding"/>
    <property type="evidence" value="ECO:0007669"/>
    <property type="project" value="UniProtKB-KW"/>
</dbReference>
<evidence type="ECO:0000256" key="2">
    <source>
        <dbReference type="ARBA" id="ARBA00008804"/>
    </source>
</evidence>
<dbReference type="Gene3D" id="2.70.150.10">
    <property type="entry name" value="Calcium-transporting ATPase, cytoplasmic transduction domain A"/>
    <property type="match status" value="1"/>
</dbReference>
<dbReference type="InterPro" id="IPR006068">
    <property type="entry name" value="ATPase_P-typ_cation-transptr_C"/>
</dbReference>
<dbReference type="Proteomes" id="UP000010866">
    <property type="component" value="Chromosome"/>
</dbReference>
<comment type="subcellular location">
    <subcellularLocation>
        <location evidence="1">Membrane</location>
        <topology evidence="1">Multi-pass membrane protein</topology>
    </subcellularLocation>
</comment>
<dbReference type="AlphaFoldDB" id="L0L1Y7"/>
<dbReference type="InterPro" id="IPR044492">
    <property type="entry name" value="P_typ_ATPase_HD_dom"/>
</dbReference>
<keyword evidence="7" id="KW-1278">Translocase</keyword>
<feature type="domain" description="Cation-transporting P-type ATPase N-terminal" evidence="11">
    <location>
        <begin position="1"/>
        <end position="70"/>
    </location>
</feature>
<feature type="transmembrane region" description="Helical" evidence="10">
    <location>
        <begin position="691"/>
        <end position="709"/>
    </location>
</feature>
<dbReference type="Gene3D" id="3.40.1110.10">
    <property type="entry name" value="Calcium-transporting ATPase, cytoplasmic domain N"/>
    <property type="match status" value="1"/>
</dbReference>
<dbReference type="Gene3D" id="3.40.50.1000">
    <property type="entry name" value="HAD superfamily/HAD-like"/>
    <property type="match status" value="1"/>
</dbReference>
<keyword evidence="5" id="KW-0547">Nucleotide-binding</keyword>
<dbReference type="EMBL" id="CP003362">
    <property type="protein sequence ID" value="AGB50423.1"/>
    <property type="molecule type" value="Genomic_DNA"/>
</dbReference>
<evidence type="ECO:0000256" key="1">
    <source>
        <dbReference type="ARBA" id="ARBA00004141"/>
    </source>
</evidence>
<dbReference type="GO" id="GO:0016020">
    <property type="term" value="C:membrane"/>
    <property type="evidence" value="ECO:0007669"/>
    <property type="project" value="UniProtKB-SubCell"/>
</dbReference>
<dbReference type="SFLD" id="SFLDF00027">
    <property type="entry name" value="p-type_atpase"/>
    <property type="match status" value="1"/>
</dbReference>
<dbReference type="SUPFAM" id="SSF81660">
    <property type="entry name" value="Metal cation-transporting ATPase, ATP-binding domain N"/>
    <property type="match status" value="1"/>
</dbReference>
<dbReference type="InterPro" id="IPR023298">
    <property type="entry name" value="ATPase_P-typ_TM_dom_sf"/>
</dbReference>
<evidence type="ECO:0000256" key="3">
    <source>
        <dbReference type="ARBA" id="ARBA00022553"/>
    </source>
</evidence>
<evidence type="ECO:0000259" key="11">
    <source>
        <dbReference type="SMART" id="SM00831"/>
    </source>
</evidence>
<evidence type="ECO:0000256" key="4">
    <source>
        <dbReference type="ARBA" id="ARBA00022692"/>
    </source>
</evidence>
<feature type="transmembrane region" description="Helical" evidence="10">
    <location>
        <begin position="225"/>
        <end position="245"/>
    </location>
</feature>
<dbReference type="PANTHER" id="PTHR42861">
    <property type="entry name" value="CALCIUM-TRANSPORTING ATPASE"/>
    <property type="match status" value="1"/>
</dbReference>
<dbReference type="STRING" id="867904.Metho_2262"/>
<dbReference type="InterPro" id="IPR001757">
    <property type="entry name" value="P_typ_ATPase"/>
</dbReference>
<keyword evidence="6" id="KW-0067">ATP-binding</keyword>
<proteinExistence type="inferred from homology"/>
<dbReference type="SUPFAM" id="SSF81665">
    <property type="entry name" value="Calcium ATPase, transmembrane domain M"/>
    <property type="match status" value="1"/>
</dbReference>
<dbReference type="FunFam" id="3.40.50.1000:FF:000028">
    <property type="entry name" value="Calcium-transporting P-type ATPase, putative"/>
    <property type="match status" value="1"/>
</dbReference>
<dbReference type="Pfam" id="PF13246">
    <property type="entry name" value="Cation_ATPase"/>
    <property type="match status" value="1"/>
</dbReference>
<dbReference type="InterPro" id="IPR018303">
    <property type="entry name" value="ATPase_P-typ_P_site"/>
</dbReference>
<keyword evidence="4 10" id="KW-0812">Transmembrane</keyword>
<dbReference type="SMART" id="SM00831">
    <property type="entry name" value="Cation_ATPase_N"/>
    <property type="match status" value="1"/>
</dbReference>
<dbReference type="FunFam" id="2.70.150.10:FF:000042">
    <property type="entry name" value="Plasma membrane ATPase"/>
    <property type="match status" value="1"/>
</dbReference>
<evidence type="ECO:0000313" key="13">
    <source>
        <dbReference type="Proteomes" id="UP000010866"/>
    </source>
</evidence>
<dbReference type="GeneID" id="14408340"/>
<dbReference type="InterPro" id="IPR023214">
    <property type="entry name" value="HAD_sf"/>
</dbReference>
<dbReference type="OrthoDB" id="8588at2157"/>
<name>L0L1Y7_METHD</name>
<evidence type="ECO:0000256" key="7">
    <source>
        <dbReference type="ARBA" id="ARBA00022967"/>
    </source>
</evidence>
<evidence type="ECO:0000256" key="5">
    <source>
        <dbReference type="ARBA" id="ARBA00022741"/>
    </source>
</evidence>
<dbReference type="Pfam" id="PF00689">
    <property type="entry name" value="Cation_ATPase_C"/>
    <property type="match status" value="1"/>
</dbReference>
<dbReference type="GO" id="GO:0016887">
    <property type="term" value="F:ATP hydrolysis activity"/>
    <property type="evidence" value="ECO:0007669"/>
    <property type="project" value="InterPro"/>
</dbReference>
<protein>
    <submittedName>
        <fullName evidence="12">P-type ATPase, translocating</fullName>
    </submittedName>
</protein>
<dbReference type="InterPro" id="IPR036412">
    <property type="entry name" value="HAD-like_sf"/>
</dbReference>
<feature type="transmembrane region" description="Helical" evidence="10">
    <location>
        <begin position="757"/>
        <end position="778"/>
    </location>
</feature>
<keyword evidence="13" id="KW-1185">Reference proteome</keyword>
<feature type="transmembrane region" description="Helical" evidence="10">
    <location>
        <begin position="859"/>
        <end position="880"/>
    </location>
</feature>
<feature type="transmembrane region" description="Helical" evidence="10">
    <location>
        <begin position="45"/>
        <end position="66"/>
    </location>
</feature>
<dbReference type="InterPro" id="IPR004014">
    <property type="entry name" value="ATPase_P-typ_cation-transptr_N"/>
</dbReference>
<dbReference type="SUPFAM" id="SSF81653">
    <property type="entry name" value="Calcium ATPase, transduction domain A"/>
    <property type="match status" value="1"/>
</dbReference>
<dbReference type="InterPro" id="IPR023299">
    <property type="entry name" value="ATPase_P-typ_cyto_dom_N"/>
</dbReference>
<dbReference type="NCBIfam" id="TIGR01494">
    <property type="entry name" value="ATPase_P-type"/>
    <property type="match status" value="3"/>
</dbReference>
<evidence type="ECO:0000256" key="9">
    <source>
        <dbReference type="ARBA" id="ARBA00023136"/>
    </source>
</evidence>
<dbReference type="Gene3D" id="1.20.1110.10">
    <property type="entry name" value="Calcium-transporting ATPase, transmembrane domain"/>
    <property type="match status" value="1"/>
</dbReference>
<dbReference type="KEGG" id="mhz:Metho_2262"/>
<dbReference type="SUPFAM" id="SSF56784">
    <property type="entry name" value="HAD-like"/>
    <property type="match status" value="1"/>
</dbReference>
<dbReference type="PRINTS" id="PR00119">
    <property type="entry name" value="CATATPASE"/>
</dbReference>
<dbReference type="Pfam" id="PF00122">
    <property type="entry name" value="E1-E2_ATPase"/>
    <property type="match status" value="1"/>
</dbReference>
<evidence type="ECO:0000313" key="12">
    <source>
        <dbReference type="EMBL" id="AGB50423.1"/>
    </source>
</evidence>
<dbReference type="SFLD" id="SFLDS00003">
    <property type="entry name" value="Haloacid_Dehalogenase"/>
    <property type="match status" value="1"/>
</dbReference>
<organism evidence="12 13">
    <name type="scientific">Methanomethylovorans hollandica (strain DSM 15978 / NBRC 107637 / DMS1)</name>
    <dbReference type="NCBI Taxonomy" id="867904"/>
    <lineage>
        <taxon>Archaea</taxon>
        <taxon>Methanobacteriati</taxon>
        <taxon>Methanobacteriota</taxon>
        <taxon>Stenosarchaea group</taxon>
        <taxon>Methanomicrobia</taxon>
        <taxon>Methanosarcinales</taxon>
        <taxon>Methanosarcinaceae</taxon>
        <taxon>Methanomethylovorans</taxon>
    </lineage>
</organism>
<keyword evidence="8 10" id="KW-1133">Transmembrane helix</keyword>
<evidence type="ECO:0000256" key="10">
    <source>
        <dbReference type="SAM" id="Phobius"/>
    </source>
</evidence>
<gene>
    <name evidence="12" type="ordered locus">Metho_2262</name>
</gene>
<keyword evidence="9 10" id="KW-0472">Membrane</keyword>
<feature type="transmembrane region" description="Helical" evidence="10">
    <location>
        <begin position="251"/>
        <end position="275"/>
    </location>
</feature>
<feature type="transmembrane region" description="Helical" evidence="10">
    <location>
        <begin position="72"/>
        <end position="90"/>
    </location>
</feature>